<accession>A0A085Z3J6</accession>
<dbReference type="Proteomes" id="UP000028703">
    <property type="component" value="Unassembled WGS sequence"/>
</dbReference>
<dbReference type="eggNOG" id="ENOG50311KD">
    <property type="taxonomic scope" value="Bacteria"/>
</dbReference>
<proteinExistence type="predicted"/>
<evidence type="ECO:0000313" key="2">
    <source>
        <dbReference type="Proteomes" id="UP000028703"/>
    </source>
</evidence>
<sequence length="136" mass="15659">MLLFSCKKTVVKNDEDDPCEVFVAGKKGFWIDLYSKGLQENSVTFRLGNKEVLPKNKETGTGHINYFIDESLQLKDTITIDYKGKGYKIYDFRNLRETAIDGRNHKEIEICRVSTARINGKPIQDSRNNILRVVLE</sequence>
<dbReference type="AlphaFoldDB" id="A0A085Z3J6"/>
<reference evidence="1 2" key="1">
    <citation type="submission" date="2014-07" db="EMBL/GenBank/DDBJ databases">
        <title>Genome of Chryseobacterium luteum DSM 18605.</title>
        <authorList>
            <person name="Stropko S.J."/>
            <person name="Pipes S.E."/>
            <person name="Newman J.D."/>
        </authorList>
    </citation>
    <scope>NUCLEOTIDE SEQUENCE [LARGE SCALE GENOMIC DNA]</scope>
    <source>
        <strain evidence="1 2">DSM 18605</strain>
    </source>
</reference>
<gene>
    <name evidence="1" type="ORF">IX38_18370</name>
</gene>
<name>A0A085Z3J6_9FLAO</name>
<organism evidence="1 2">
    <name type="scientific">Chryseobacterium luteum</name>
    <dbReference type="NCBI Taxonomy" id="421531"/>
    <lineage>
        <taxon>Bacteria</taxon>
        <taxon>Pseudomonadati</taxon>
        <taxon>Bacteroidota</taxon>
        <taxon>Flavobacteriia</taxon>
        <taxon>Flavobacteriales</taxon>
        <taxon>Weeksellaceae</taxon>
        <taxon>Chryseobacterium group</taxon>
        <taxon>Chryseobacterium</taxon>
    </lineage>
</organism>
<keyword evidence="2" id="KW-1185">Reference proteome</keyword>
<comment type="caution">
    <text evidence="1">The sequence shown here is derived from an EMBL/GenBank/DDBJ whole genome shotgun (WGS) entry which is preliminary data.</text>
</comment>
<evidence type="ECO:0000313" key="1">
    <source>
        <dbReference type="EMBL" id="KFE99009.1"/>
    </source>
</evidence>
<protein>
    <submittedName>
        <fullName evidence="1">Uncharacterized protein</fullName>
    </submittedName>
</protein>
<dbReference type="EMBL" id="JPRO01000020">
    <property type="protein sequence ID" value="KFE99009.1"/>
    <property type="molecule type" value="Genomic_DNA"/>
</dbReference>